<dbReference type="AlphaFoldDB" id="A0A9D0YWC7"/>
<reference evidence="2" key="1">
    <citation type="submission" date="2020-10" db="EMBL/GenBank/DDBJ databases">
        <authorList>
            <person name="Gilroy R."/>
        </authorList>
    </citation>
    <scope>NUCLEOTIDE SEQUENCE</scope>
    <source>
        <strain evidence="2">ChiHile30-977</strain>
    </source>
</reference>
<protein>
    <submittedName>
        <fullName evidence="2">Uncharacterized protein</fullName>
    </submittedName>
</protein>
<proteinExistence type="predicted"/>
<dbReference type="EMBL" id="DVFI01000099">
    <property type="protein sequence ID" value="HIQ63287.1"/>
    <property type="molecule type" value="Genomic_DNA"/>
</dbReference>
<organism evidence="2 3">
    <name type="scientific">Candidatus Avichristensenella intestinipullorum</name>
    <dbReference type="NCBI Taxonomy" id="2840693"/>
    <lineage>
        <taxon>Bacteria</taxon>
        <taxon>Bacillati</taxon>
        <taxon>Bacillota</taxon>
        <taxon>Clostridia</taxon>
        <taxon>Candidatus Avichristensenella</taxon>
    </lineage>
</organism>
<gene>
    <name evidence="2" type="ORF">IAA66_06830</name>
</gene>
<sequence>MRYRGCICLLCALLACAGVPAQAEESQTAAEGERMVFRLLSAGESVDSTDYLPYASVLDACSEKWNDPYLVYYLYDMDGDGVKELIVQEGTCEADMLWNVYTLWGGAPVCLGGVSASHSLLYPCPEGGMYLLRGQMGFETILHVTLSQGRLDAQTVSEREVPPQEDYTQLPDYGVRSALISDHSLLAP</sequence>
<dbReference type="Proteomes" id="UP000886819">
    <property type="component" value="Unassembled WGS sequence"/>
</dbReference>
<comment type="caution">
    <text evidence="2">The sequence shown here is derived from an EMBL/GenBank/DDBJ whole genome shotgun (WGS) entry which is preliminary data.</text>
</comment>
<feature type="chain" id="PRO_5038386010" evidence="1">
    <location>
        <begin position="24"/>
        <end position="188"/>
    </location>
</feature>
<accession>A0A9D0YWC7</accession>
<evidence type="ECO:0000256" key="1">
    <source>
        <dbReference type="SAM" id="SignalP"/>
    </source>
</evidence>
<dbReference type="PROSITE" id="PS51257">
    <property type="entry name" value="PROKAR_LIPOPROTEIN"/>
    <property type="match status" value="1"/>
</dbReference>
<evidence type="ECO:0000313" key="3">
    <source>
        <dbReference type="Proteomes" id="UP000886819"/>
    </source>
</evidence>
<evidence type="ECO:0000313" key="2">
    <source>
        <dbReference type="EMBL" id="HIQ63287.1"/>
    </source>
</evidence>
<keyword evidence="1" id="KW-0732">Signal</keyword>
<reference evidence="2" key="2">
    <citation type="journal article" date="2021" name="PeerJ">
        <title>Extensive microbial diversity within the chicken gut microbiome revealed by metagenomics and culture.</title>
        <authorList>
            <person name="Gilroy R."/>
            <person name="Ravi A."/>
            <person name="Getino M."/>
            <person name="Pursley I."/>
            <person name="Horton D.L."/>
            <person name="Alikhan N.F."/>
            <person name="Baker D."/>
            <person name="Gharbi K."/>
            <person name="Hall N."/>
            <person name="Watson M."/>
            <person name="Adriaenssens E.M."/>
            <person name="Foster-Nyarko E."/>
            <person name="Jarju S."/>
            <person name="Secka A."/>
            <person name="Antonio M."/>
            <person name="Oren A."/>
            <person name="Chaudhuri R.R."/>
            <person name="La Ragione R."/>
            <person name="Hildebrand F."/>
            <person name="Pallen M.J."/>
        </authorList>
    </citation>
    <scope>NUCLEOTIDE SEQUENCE</scope>
    <source>
        <strain evidence="2">ChiHile30-977</strain>
    </source>
</reference>
<feature type="signal peptide" evidence="1">
    <location>
        <begin position="1"/>
        <end position="23"/>
    </location>
</feature>
<name>A0A9D0YWC7_9FIRM</name>